<dbReference type="Proteomes" id="UP001059380">
    <property type="component" value="Chromosome"/>
</dbReference>
<protein>
    <submittedName>
        <fullName evidence="1">Uncharacterized protein</fullName>
    </submittedName>
</protein>
<organism evidence="1 2">
    <name type="scientific">Occallatibacter riparius</name>
    <dbReference type="NCBI Taxonomy" id="1002689"/>
    <lineage>
        <taxon>Bacteria</taxon>
        <taxon>Pseudomonadati</taxon>
        <taxon>Acidobacteriota</taxon>
        <taxon>Terriglobia</taxon>
        <taxon>Terriglobales</taxon>
        <taxon>Acidobacteriaceae</taxon>
        <taxon>Occallatibacter</taxon>
    </lineage>
</organism>
<sequence length="145" mass="15278">MAYAGSKARAGRNIIVSVGETPTVIGDVFDYGTFGGEWATTKVTRLTSSADEFIKTIKDNGNLQLKLNAVPSDAGQIALEAAEADADPTKITVQFPVLDGQTTTGNSFVFYGLVLGFKYSGDPSKQLQVEVNIKITGDVTKTPGA</sequence>
<reference evidence="1" key="1">
    <citation type="submission" date="2021-04" db="EMBL/GenBank/DDBJ databases">
        <title>Phylogenetic analysis of Acidobacteriaceae.</title>
        <authorList>
            <person name="Qiu L."/>
            <person name="Zhang Q."/>
        </authorList>
    </citation>
    <scope>NUCLEOTIDE SEQUENCE</scope>
    <source>
        <strain evidence="1">DSM 25168</strain>
    </source>
</reference>
<dbReference type="RefSeq" id="WP_260794157.1">
    <property type="nucleotide sequence ID" value="NZ_CP093313.1"/>
</dbReference>
<accession>A0A9J7BSB0</accession>
<evidence type="ECO:0000313" key="1">
    <source>
        <dbReference type="EMBL" id="UWZ84650.1"/>
    </source>
</evidence>
<gene>
    <name evidence="1" type="ORF">MOP44_01645</name>
</gene>
<name>A0A9J7BSB0_9BACT</name>
<evidence type="ECO:0000313" key="2">
    <source>
        <dbReference type="Proteomes" id="UP001059380"/>
    </source>
</evidence>
<dbReference type="Gene3D" id="4.10.410.40">
    <property type="match status" value="1"/>
</dbReference>
<proteinExistence type="predicted"/>
<keyword evidence="2" id="KW-1185">Reference proteome</keyword>
<dbReference type="KEGG" id="orp:MOP44_01645"/>
<dbReference type="AlphaFoldDB" id="A0A9J7BSB0"/>
<dbReference type="EMBL" id="CP093313">
    <property type="protein sequence ID" value="UWZ84650.1"/>
    <property type="molecule type" value="Genomic_DNA"/>
</dbReference>